<dbReference type="InterPro" id="IPR058163">
    <property type="entry name" value="LysR-type_TF_proteobact-type"/>
</dbReference>
<sequence>MERLDCDRMFVAVLELGSFAAAAQRLGTSSGQASKLVSRLESDLGVQLLKRTTRALSPTELGQAYHARIKPLLEEFDALDASIRHASGAPSGRLRLTAPLSFGTVQLAAPLLDFAHAFPAIELDVSFTDRTVNLVDEGFDAAIRIGTTADSSLMARRLCPVRIVLAASPAYLGRRGTPQVPEDLPGHDAVIDTNFRDPANWRLLRDGRPVVVPMHGRLRFGNAEACTAAAVAGLGITRVPSFIAGPAFRAGTLRPVLEAFEDHPSALHALYPPGRHLAGKVRVLVDFLAACFRGTPAWDQGWRGIASVSEGNNPDIRG</sequence>
<dbReference type="Pfam" id="PF03466">
    <property type="entry name" value="LysR_substrate"/>
    <property type="match status" value="1"/>
</dbReference>
<evidence type="ECO:0000259" key="5">
    <source>
        <dbReference type="PROSITE" id="PS50931"/>
    </source>
</evidence>
<dbReference type="RefSeq" id="WP_127790206.1">
    <property type="nucleotide sequence ID" value="NZ_SACL01000015.1"/>
</dbReference>
<gene>
    <name evidence="6" type="ORF">EOD42_24365</name>
</gene>
<evidence type="ECO:0000256" key="2">
    <source>
        <dbReference type="ARBA" id="ARBA00023015"/>
    </source>
</evidence>
<accession>A0A437LXB7</accession>
<dbReference type="Proteomes" id="UP000282957">
    <property type="component" value="Unassembled WGS sequence"/>
</dbReference>
<dbReference type="Pfam" id="PF00126">
    <property type="entry name" value="HTH_1"/>
    <property type="match status" value="1"/>
</dbReference>
<dbReference type="InterPro" id="IPR005119">
    <property type="entry name" value="LysR_subst-bd"/>
</dbReference>
<dbReference type="GO" id="GO:0006351">
    <property type="term" value="P:DNA-templated transcription"/>
    <property type="evidence" value="ECO:0007669"/>
    <property type="project" value="TreeGrafter"/>
</dbReference>
<name>A0A437LXB7_9PROT</name>
<keyword evidence="4" id="KW-0804">Transcription</keyword>
<evidence type="ECO:0000256" key="3">
    <source>
        <dbReference type="ARBA" id="ARBA00023125"/>
    </source>
</evidence>
<dbReference type="Gene3D" id="3.40.190.290">
    <property type="match status" value="1"/>
</dbReference>
<dbReference type="Gene3D" id="1.10.10.10">
    <property type="entry name" value="Winged helix-like DNA-binding domain superfamily/Winged helix DNA-binding domain"/>
    <property type="match status" value="1"/>
</dbReference>
<dbReference type="InterPro" id="IPR000847">
    <property type="entry name" value="LysR_HTH_N"/>
</dbReference>
<protein>
    <submittedName>
        <fullName evidence="6">LysR family transcriptional regulator</fullName>
    </submittedName>
</protein>
<dbReference type="InterPro" id="IPR036388">
    <property type="entry name" value="WH-like_DNA-bd_sf"/>
</dbReference>
<dbReference type="FunFam" id="1.10.10.10:FF:000001">
    <property type="entry name" value="LysR family transcriptional regulator"/>
    <property type="match status" value="1"/>
</dbReference>
<dbReference type="AlphaFoldDB" id="A0A437LXB7"/>
<organism evidence="6 7">
    <name type="scientific">Rhodovarius crocodyli</name>
    <dbReference type="NCBI Taxonomy" id="1979269"/>
    <lineage>
        <taxon>Bacteria</taxon>
        <taxon>Pseudomonadati</taxon>
        <taxon>Pseudomonadota</taxon>
        <taxon>Alphaproteobacteria</taxon>
        <taxon>Acetobacterales</taxon>
        <taxon>Roseomonadaceae</taxon>
        <taxon>Rhodovarius</taxon>
    </lineage>
</organism>
<dbReference type="CDD" id="cd08422">
    <property type="entry name" value="PBP2_CrgA_like"/>
    <property type="match status" value="1"/>
</dbReference>
<comment type="similarity">
    <text evidence="1">Belongs to the LysR transcriptional regulatory family.</text>
</comment>
<dbReference type="EMBL" id="SACL01000015">
    <property type="protein sequence ID" value="RVT90024.1"/>
    <property type="molecule type" value="Genomic_DNA"/>
</dbReference>
<keyword evidence="3" id="KW-0238">DNA-binding</keyword>
<comment type="caution">
    <text evidence="6">The sequence shown here is derived from an EMBL/GenBank/DDBJ whole genome shotgun (WGS) entry which is preliminary data.</text>
</comment>
<keyword evidence="7" id="KW-1185">Reference proteome</keyword>
<dbReference type="GO" id="GO:0043565">
    <property type="term" value="F:sequence-specific DNA binding"/>
    <property type="evidence" value="ECO:0007669"/>
    <property type="project" value="TreeGrafter"/>
</dbReference>
<dbReference type="GO" id="GO:0003700">
    <property type="term" value="F:DNA-binding transcription factor activity"/>
    <property type="evidence" value="ECO:0007669"/>
    <property type="project" value="InterPro"/>
</dbReference>
<evidence type="ECO:0000313" key="7">
    <source>
        <dbReference type="Proteomes" id="UP000282957"/>
    </source>
</evidence>
<evidence type="ECO:0000256" key="1">
    <source>
        <dbReference type="ARBA" id="ARBA00009437"/>
    </source>
</evidence>
<dbReference type="SUPFAM" id="SSF53850">
    <property type="entry name" value="Periplasmic binding protein-like II"/>
    <property type="match status" value="1"/>
</dbReference>
<feature type="domain" description="HTH lysR-type" evidence="5">
    <location>
        <begin position="8"/>
        <end position="59"/>
    </location>
</feature>
<dbReference type="PANTHER" id="PTHR30537:SF5">
    <property type="entry name" value="HTH-TYPE TRANSCRIPTIONAL ACTIVATOR TTDR-RELATED"/>
    <property type="match status" value="1"/>
</dbReference>
<dbReference type="OrthoDB" id="9812435at2"/>
<reference evidence="6 7" key="1">
    <citation type="submission" date="2019-01" db="EMBL/GenBank/DDBJ databases">
        <authorList>
            <person name="Chen W.-M."/>
        </authorList>
    </citation>
    <scope>NUCLEOTIDE SEQUENCE [LARGE SCALE GENOMIC DNA]</scope>
    <source>
        <strain evidence="6 7">CCP-6</strain>
    </source>
</reference>
<dbReference type="SUPFAM" id="SSF46785">
    <property type="entry name" value="Winged helix' DNA-binding domain"/>
    <property type="match status" value="1"/>
</dbReference>
<dbReference type="PANTHER" id="PTHR30537">
    <property type="entry name" value="HTH-TYPE TRANSCRIPTIONAL REGULATOR"/>
    <property type="match status" value="1"/>
</dbReference>
<evidence type="ECO:0000313" key="6">
    <source>
        <dbReference type="EMBL" id="RVT90024.1"/>
    </source>
</evidence>
<keyword evidence="2" id="KW-0805">Transcription regulation</keyword>
<dbReference type="PROSITE" id="PS50931">
    <property type="entry name" value="HTH_LYSR"/>
    <property type="match status" value="1"/>
</dbReference>
<evidence type="ECO:0000256" key="4">
    <source>
        <dbReference type="ARBA" id="ARBA00023163"/>
    </source>
</evidence>
<proteinExistence type="inferred from homology"/>
<dbReference type="InterPro" id="IPR036390">
    <property type="entry name" value="WH_DNA-bd_sf"/>
</dbReference>